<dbReference type="Proteomes" id="UP000751190">
    <property type="component" value="Unassembled WGS sequence"/>
</dbReference>
<dbReference type="EMBL" id="JAGTXO010000010">
    <property type="protein sequence ID" value="KAG8465669.1"/>
    <property type="molecule type" value="Genomic_DNA"/>
</dbReference>
<organism evidence="2 3">
    <name type="scientific">Diacronema lutheri</name>
    <name type="common">Unicellular marine alga</name>
    <name type="synonym">Monochrysis lutheri</name>
    <dbReference type="NCBI Taxonomy" id="2081491"/>
    <lineage>
        <taxon>Eukaryota</taxon>
        <taxon>Haptista</taxon>
        <taxon>Haptophyta</taxon>
        <taxon>Pavlovophyceae</taxon>
        <taxon>Pavlovales</taxon>
        <taxon>Pavlovaceae</taxon>
        <taxon>Diacronema</taxon>
    </lineage>
</organism>
<name>A0A8J6CAM3_DIALT</name>
<gene>
    <name evidence="2" type="ORF">KFE25_002976</name>
</gene>
<accession>A0A8J6CAM3</accession>
<evidence type="ECO:0000313" key="2">
    <source>
        <dbReference type="EMBL" id="KAG8465669.1"/>
    </source>
</evidence>
<feature type="compositionally biased region" description="Low complexity" evidence="1">
    <location>
        <begin position="123"/>
        <end position="141"/>
    </location>
</feature>
<feature type="compositionally biased region" description="Polar residues" evidence="1">
    <location>
        <begin position="109"/>
        <end position="122"/>
    </location>
</feature>
<evidence type="ECO:0000313" key="3">
    <source>
        <dbReference type="Proteomes" id="UP000751190"/>
    </source>
</evidence>
<reference evidence="2" key="1">
    <citation type="submission" date="2021-05" db="EMBL/GenBank/DDBJ databases">
        <title>The genome of the haptophyte Pavlova lutheri (Diacronema luteri, Pavlovales) - a model for lipid biosynthesis in eukaryotic algae.</title>
        <authorList>
            <person name="Hulatt C.J."/>
            <person name="Posewitz M.C."/>
        </authorList>
    </citation>
    <scope>NUCLEOTIDE SEQUENCE</scope>
    <source>
        <strain evidence="2">NIVA-4/92</strain>
    </source>
</reference>
<feature type="region of interest" description="Disordered" evidence="1">
    <location>
        <begin position="354"/>
        <end position="375"/>
    </location>
</feature>
<protein>
    <submittedName>
        <fullName evidence="2">Uncharacterized protein</fullName>
    </submittedName>
</protein>
<sequence length="504" mass="53084">MREERLTSCSARSDAGGAYEPWQGLAYVPLRAEQLIMTHELRRREMEVSALRGALHEREVRLAALLREAGELRAGRQADSPCSAAALLDKHSGLDDDVQLVQLLAREPQQQLHSPAQRQHSGAASQPAAQDAPPVPAPASATLCTASSSAALSDRINWHPSDGGLSARVDGSPDRLARQFASELSALRAEHAQLWAQRARERQSAAGLRDEVRSLREGRSADAVELTRVRAELCANAHGLQAAARELHAALRAVELRHTAQAAVAAVRHPSLELSADERAELEQLRSAAAGGALALESRGCMPGTQQHGAGHEPRHVDDAAREAEEFVCGGALEAGVAEAQSMADELCARARAAERRPADGAERDACREGARADEAPCEAGVARAKLAAIQSALRWNDAGAGGTRPGARRASTDARAPAPGSARETQTEPLLAHLGVRFTPCARCSLEPRGRELPVAAGAAGLSWRMLGGVSAWRGLGAHCRRAGTGSIDACATSVSLAVLGVD</sequence>
<proteinExistence type="predicted"/>
<keyword evidence="3" id="KW-1185">Reference proteome</keyword>
<feature type="region of interest" description="Disordered" evidence="1">
    <location>
        <begin position="398"/>
        <end position="426"/>
    </location>
</feature>
<dbReference type="AlphaFoldDB" id="A0A8J6CAM3"/>
<feature type="region of interest" description="Disordered" evidence="1">
    <location>
        <begin position="109"/>
        <end position="141"/>
    </location>
</feature>
<comment type="caution">
    <text evidence="2">The sequence shown here is derived from an EMBL/GenBank/DDBJ whole genome shotgun (WGS) entry which is preliminary data.</text>
</comment>
<evidence type="ECO:0000256" key="1">
    <source>
        <dbReference type="SAM" id="MobiDB-lite"/>
    </source>
</evidence>